<reference evidence="3" key="1">
    <citation type="journal article" date="2019" name="Int. J. Syst. Evol. Microbiol.">
        <title>The Global Catalogue of Microorganisms (GCM) 10K type strain sequencing project: providing services to taxonomists for standard genome sequencing and annotation.</title>
        <authorList>
            <consortium name="The Broad Institute Genomics Platform"/>
            <consortium name="The Broad Institute Genome Sequencing Center for Infectious Disease"/>
            <person name="Wu L."/>
            <person name="Ma J."/>
        </authorList>
    </citation>
    <scope>NUCLEOTIDE SEQUENCE [LARGE SCALE GENOMIC DNA]</scope>
    <source>
        <strain evidence="3">NBRC 107710</strain>
    </source>
</reference>
<feature type="compositionally biased region" description="Acidic residues" evidence="1">
    <location>
        <begin position="18"/>
        <end position="37"/>
    </location>
</feature>
<feature type="region of interest" description="Disordered" evidence="1">
    <location>
        <begin position="1"/>
        <end position="55"/>
    </location>
</feature>
<feature type="compositionally biased region" description="Basic and acidic residues" evidence="1">
    <location>
        <begin position="38"/>
        <end position="49"/>
    </location>
</feature>
<accession>A0ABQ6D5M1</accession>
<comment type="caution">
    <text evidence="2">The sequence shown here is derived from an EMBL/GenBank/DDBJ whole genome shotgun (WGS) entry which is preliminary data.</text>
</comment>
<gene>
    <name evidence="2" type="ORF">GCM10007884_15530</name>
</gene>
<dbReference type="Proteomes" id="UP001156881">
    <property type="component" value="Unassembled WGS sequence"/>
</dbReference>
<sequence length="55" mass="5950">MASASRQCERVWRQSVEGDGDEGEEPGEGQIAGEDENDDRHEEIGRFAKESGGGV</sequence>
<organism evidence="2 3">
    <name type="scientific">Methylobacterium brachythecii</name>
    <dbReference type="NCBI Taxonomy" id="1176177"/>
    <lineage>
        <taxon>Bacteria</taxon>
        <taxon>Pseudomonadati</taxon>
        <taxon>Pseudomonadota</taxon>
        <taxon>Alphaproteobacteria</taxon>
        <taxon>Hyphomicrobiales</taxon>
        <taxon>Methylobacteriaceae</taxon>
        <taxon>Methylobacterium</taxon>
    </lineage>
</organism>
<evidence type="ECO:0000313" key="3">
    <source>
        <dbReference type="Proteomes" id="UP001156881"/>
    </source>
</evidence>
<keyword evidence="3" id="KW-1185">Reference proteome</keyword>
<evidence type="ECO:0000256" key="1">
    <source>
        <dbReference type="SAM" id="MobiDB-lite"/>
    </source>
</evidence>
<name>A0ABQ6D5M1_9HYPH</name>
<proteinExistence type="predicted"/>
<dbReference type="EMBL" id="BSPG01000005">
    <property type="protein sequence ID" value="GLS43568.1"/>
    <property type="molecule type" value="Genomic_DNA"/>
</dbReference>
<evidence type="ECO:0000313" key="2">
    <source>
        <dbReference type="EMBL" id="GLS43568.1"/>
    </source>
</evidence>
<protein>
    <submittedName>
        <fullName evidence="2">Uncharacterized protein</fullName>
    </submittedName>
</protein>